<dbReference type="Proteomes" id="UP000823635">
    <property type="component" value="Unassembled WGS sequence"/>
</dbReference>
<keyword evidence="1" id="KW-0472">Membrane</keyword>
<sequence length="203" mass="22785">MKKVFAYLILPILVIVLGYLVYNSVQEPVAFEKNRKAREAVAIQCLEDIRTLQEVFKTEHGRFTASIDSLIDFYNNGQITIVRQIGSMDDSLAVAQNRVRRDSVKINVKDTLLKRSNFVASNLKVIPITEEVKVPVEMKAVIKQVSGVNVPLFEATVSYENLLAGLDHQLLVNLYHERVDTGRYPGLKVGSIDAPNNNAGNWE</sequence>
<evidence type="ECO:0000256" key="1">
    <source>
        <dbReference type="SAM" id="Phobius"/>
    </source>
</evidence>
<gene>
    <name evidence="2" type="ORF">IAC68_00370</name>
</gene>
<organism evidence="2 3">
    <name type="scientific">Candidatus Egerieousia excrementavium</name>
    <dbReference type="NCBI Taxonomy" id="2840778"/>
    <lineage>
        <taxon>Bacteria</taxon>
        <taxon>Pseudomonadati</taxon>
        <taxon>Bacteroidota</taxon>
        <taxon>Bacteroidia</taxon>
        <taxon>Bacteroidales</taxon>
        <taxon>Candidatus Egerieousia</taxon>
    </lineage>
</organism>
<evidence type="ECO:0000313" key="2">
    <source>
        <dbReference type="EMBL" id="MBO8428374.1"/>
    </source>
</evidence>
<feature type="transmembrane region" description="Helical" evidence="1">
    <location>
        <begin position="6"/>
        <end position="25"/>
    </location>
</feature>
<comment type="caution">
    <text evidence="2">The sequence shown here is derived from an EMBL/GenBank/DDBJ whole genome shotgun (WGS) entry which is preliminary data.</text>
</comment>
<keyword evidence="1" id="KW-0812">Transmembrane</keyword>
<reference evidence="2" key="2">
    <citation type="journal article" date="2021" name="PeerJ">
        <title>Extensive microbial diversity within the chicken gut microbiome revealed by metagenomics and culture.</title>
        <authorList>
            <person name="Gilroy R."/>
            <person name="Ravi A."/>
            <person name="Getino M."/>
            <person name="Pursley I."/>
            <person name="Horton D.L."/>
            <person name="Alikhan N.F."/>
            <person name="Baker D."/>
            <person name="Gharbi K."/>
            <person name="Hall N."/>
            <person name="Watson M."/>
            <person name="Adriaenssens E.M."/>
            <person name="Foster-Nyarko E."/>
            <person name="Jarju S."/>
            <person name="Secka A."/>
            <person name="Antonio M."/>
            <person name="Oren A."/>
            <person name="Chaudhuri R.R."/>
            <person name="La Ragione R."/>
            <person name="Hildebrand F."/>
            <person name="Pallen M.J."/>
        </authorList>
    </citation>
    <scope>NUCLEOTIDE SEQUENCE</scope>
    <source>
        <strain evidence="2">15467</strain>
    </source>
</reference>
<accession>A0A9D9GXF6</accession>
<keyword evidence="1" id="KW-1133">Transmembrane helix</keyword>
<protein>
    <submittedName>
        <fullName evidence="2">Uncharacterized protein</fullName>
    </submittedName>
</protein>
<proteinExistence type="predicted"/>
<evidence type="ECO:0000313" key="3">
    <source>
        <dbReference type="Proteomes" id="UP000823635"/>
    </source>
</evidence>
<dbReference type="EMBL" id="JADINB010000009">
    <property type="protein sequence ID" value="MBO8428374.1"/>
    <property type="molecule type" value="Genomic_DNA"/>
</dbReference>
<dbReference type="AlphaFoldDB" id="A0A9D9GXF6"/>
<name>A0A9D9GXF6_9BACT</name>
<reference evidence="2" key="1">
    <citation type="submission" date="2020-10" db="EMBL/GenBank/DDBJ databases">
        <authorList>
            <person name="Gilroy R."/>
        </authorList>
    </citation>
    <scope>NUCLEOTIDE SEQUENCE</scope>
    <source>
        <strain evidence="2">15467</strain>
    </source>
</reference>